<dbReference type="PANTHER" id="PTHR45527:SF1">
    <property type="entry name" value="FATTY ACID SYNTHASE"/>
    <property type="match status" value="1"/>
</dbReference>
<dbReference type="Gene3D" id="3.40.50.12780">
    <property type="entry name" value="N-terminal domain of ligase-like"/>
    <property type="match status" value="1"/>
</dbReference>
<dbReference type="Proteomes" id="UP000326950">
    <property type="component" value="Unassembled WGS sequence"/>
</dbReference>
<proteinExistence type="predicted"/>
<keyword evidence="1" id="KW-0596">Phosphopantetheine</keyword>
<sequence>MDYGNFSTYSIVVVCELSCSGTALRVKLRHDPDLVSPDEADCMVYLFEHLLRQLCECLDTRLSPLELAGPQDIRQFAKWNATAPAPVESCLHELILNHSRTQPGAYAICGWDGRLTYEKLRLLTIQLANYLQTRIDICPGVNVPI</sequence>
<dbReference type="AlphaFoldDB" id="A0A5N6UW13"/>
<accession>A0A5N6UW13</accession>
<dbReference type="GO" id="GO:0005737">
    <property type="term" value="C:cytoplasm"/>
    <property type="evidence" value="ECO:0007669"/>
    <property type="project" value="TreeGrafter"/>
</dbReference>
<dbReference type="InterPro" id="IPR042099">
    <property type="entry name" value="ANL_N_sf"/>
</dbReference>
<keyword evidence="4" id="KW-1185">Reference proteome</keyword>
<organism evidence="3 4">
    <name type="scientific">Aspergillus tamarii</name>
    <dbReference type="NCBI Taxonomy" id="41984"/>
    <lineage>
        <taxon>Eukaryota</taxon>
        <taxon>Fungi</taxon>
        <taxon>Dikarya</taxon>
        <taxon>Ascomycota</taxon>
        <taxon>Pezizomycotina</taxon>
        <taxon>Eurotiomycetes</taxon>
        <taxon>Eurotiomycetidae</taxon>
        <taxon>Eurotiales</taxon>
        <taxon>Aspergillaceae</taxon>
        <taxon>Aspergillus</taxon>
        <taxon>Aspergillus subgen. Circumdati</taxon>
    </lineage>
</organism>
<dbReference type="GO" id="GO:0044550">
    <property type="term" value="P:secondary metabolite biosynthetic process"/>
    <property type="evidence" value="ECO:0007669"/>
    <property type="project" value="TreeGrafter"/>
</dbReference>
<evidence type="ECO:0000256" key="2">
    <source>
        <dbReference type="ARBA" id="ARBA00022553"/>
    </source>
</evidence>
<reference evidence="3 4" key="1">
    <citation type="submission" date="2019-04" db="EMBL/GenBank/DDBJ databases">
        <title>Friends and foes A comparative genomics study of 23 Aspergillus species from section Flavi.</title>
        <authorList>
            <consortium name="DOE Joint Genome Institute"/>
            <person name="Kjaerbolling I."/>
            <person name="Vesth T."/>
            <person name="Frisvad J.C."/>
            <person name="Nybo J.L."/>
            <person name="Theobald S."/>
            <person name="Kildgaard S."/>
            <person name="Isbrandt T."/>
            <person name="Kuo A."/>
            <person name="Sato A."/>
            <person name="Lyhne E.K."/>
            <person name="Kogle M.E."/>
            <person name="Wiebenga A."/>
            <person name="Kun R.S."/>
            <person name="Lubbers R.J."/>
            <person name="Makela M.R."/>
            <person name="Barry K."/>
            <person name="Chovatia M."/>
            <person name="Clum A."/>
            <person name="Daum C."/>
            <person name="Haridas S."/>
            <person name="He G."/>
            <person name="LaButti K."/>
            <person name="Lipzen A."/>
            <person name="Mondo S."/>
            <person name="Riley R."/>
            <person name="Salamov A."/>
            <person name="Simmons B.A."/>
            <person name="Magnuson J.K."/>
            <person name="Henrissat B."/>
            <person name="Mortensen U.H."/>
            <person name="Larsen T.O."/>
            <person name="Devries R.P."/>
            <person name="Grigoriev I.V."/>
            <person name="Machida M."/>
            <person name="Baker S.E."/>
            <person name="Andersen M.R."/>
        </authorList>
    </citation>
    <scope>NUCLEOTIDE SEQUENCE [LARGE SCALE GENOMIC DNA]</scope>
    <source>
        <strain evidence="3 4">CBS 117626</strain>
    </source>
</reference>
<dbReference type="Gene3D" id="3.30.559.30">
    <property type="entry name" value="Nonribosomal peptide synthetase, condensation domain"/>
    <property type="match status" value="1"/>
</dbReference>
<gene>
    <name evidence="3" type="ORF">BDV40DRAFT_300097</name>
</gene>
<dbReference type="GO" id="GO:0031177">
    <property type="term" value="F:phosphopantetheine binding"/>
    <property type="evidence" value="ECO:0007669"/>
    <property type="project" value="TreeGrafter"/>
</dbReference>
<evidence type="ECO:0000313" key="4">
    <source>
        <dbReference type="Proteomes" id="UP000326950"/>
    </source>
</evidence>
<dbReference type="SUPFAM" id="SSF56801">
    <property type="entry name" value="Acetyl-CoA synthetase-like"/>
    <property type="match status" value="1"/>
</dbReference>
<evidence type="ECO:0000256" key="1">
    <source>
        <dbReference type="ARBA" id="ARBA00022450"/>
    </source>
</evidence>
<dbReference type="GO" id="GO:0043041">
    <property type="term" value="P:amino acid activation for nonribosomal peptide biosynthetic process"/>
    <property type="evidence" value="ECO:0007669"/>
    <property type="project" value="TreeGrafter"/>
</dbReference>
<name>A0A5N6UW13_ASPTM</name>
<evidence type="ECO:0000313" key="3">
    <source>
        <dbReference type="EMBL" id="KAE8162847.1"/>
    </source>
</evidence>
<keyword evidence="2" id="KW-0597">Phosphoprotein</keyword>
<protein>
    <recommendedName>
        <fullName evidence="5">AMP-dependent synthetase/ligase domain-containing protein</fullName>
    </recommendedName>
</protein>
<dbReference type="PANTHER" id="PTHR45527">
    <property type="entry name" value="NONRIBOSOMAL PEPTIDE SYNTHETASE"/>
    <property type="match status" value="1"/>
</dbReference>
<evidence type="ECO:0008006" key="5">
    <source>
        <dbReference type="Google" id="ProtNLM"/>
    </source>
</evidence>
<dbReference type="SUPFAM" id="SSF52777">
    <property type="entry name" value="CoA-dependent acyltransferases"/>
    <property type="match status" value="1"/>
</dbReference>
<dbReference type="EMBL" id="ML738624">
    <property type="protein sequence ID" value="KAE8162847.1"/>
    <property type="molecule type" value="Genomic_DNA"/>
</dbReference>